<evidence type="ECO:0000256" key="3">
    <source>
        <dbReference type="ARBA" id="ARBA00023163"/>
    </source>
</evidence>
<keyword evidence="1" id="KW-0805">Transcription regulation</keyword>
<dbReference type="InterPro" id="IPR010982">
    <property type="entry name" value="Lambda_DNA-bd_dom_sf"/>
</dbReference>
<dbReference type="CDD" id="cd01392">
    <property type="entry name" value="HTH_LacI"/>
    <property type="match status" value="1"/>
</dbReference>
<dbReference type="PROSITE" id="PS50932">
    <property type="entry name" value="HTH_LACI_2"/>
    <property type="match status" value="1"/>
</dbReference>
<protein>
    <submittedName>
        <fullName evidence="6">LacI family DNA-binding transcriptional regulator</fullName>
    </submittedName>
</protein>
<proteinExistence type="predicted"/>
<dbReference type="InterPro" id="IPR046335">
    <property type="entry name" value="LacI/GalR-like_sensor"/>
</dbReference>
<feature type="region of interest" description="Disordered" evidence="4">
    <location>
        <begin position="323"/>
        <end position="350"/>
    </location>
</feature>
<dbReference type="CDD" id="cd01545">
    <property type="entry name" value="PBP1_SalR"/>
    <property type="match status" value="1"/>
</dbReference>
<evidence type="ECO:0000259" key="5">
    <source>
        <dbReference type="PROSITE" id="PS50932"/>
    </source>
</evidence>
<dbReference type="Gene3D" id="3.40.50.2300">
    <property type="match status" value="2"/>
</dbReference>
<dbReference type="SMART" id="SM00354">
    <property type="entry name" value="HTH_LACI"/>
    <property type="match status" value="1"/>
</dbReference>
<keyword evidence="3" id="KW-0804">Transcription</keyword>
<keyword evidence="7" id="KW-1185">Reference proteome</keyword>
<dbReference type="Pfam" id="PF00356">
    <property type="entry name" value="LacI"/>
    <property type="match status" value="1"/>
</dbReference>
<dbReference type="Proteomes" id="UP001162880">
    <property type="component" value="Unassembled WGS sequence"/>
</dbReference>
<feature type="domain" description="HTH lacI-type" evidence="5">
    <location>
        <begin position="1"/>
        <end position="55"/>
    </location>
</feature>
<gene>
    <name evidence="6" type="ORF">MTR64_13175</name>
</gene>
<name>A0ABT0B3A3_9SPHN</name>
<dbReference type="InterPro" id="IPR000843">
    <property type="entry name" value="HTH_LacI"/>
</dbReference>
<comment type="caution">
    <text evidence="6">The sequence shown here is derived from an EMBL/GenBank/DDBJ whole genome shotgun (WGS) entry which is preliminary data.</text>
</comment>
<sequence>MTITEIAEMAGVSKKTVSRYFNHADLLSGETRAKIETVIADTGFVPNAQARALALQRNFLVALIHDNSDRGVFELVEAGMTQALEGSELALVLQPMAARDAAVRLRAFIDRLRPTGVVLLPPLSEREDLAEICTDAQVRCVRLGRVRGDHGLTCNDRGAMATLTTWLVLLGHNRIGFVGGPESSLTAQQRELGYLDAMADHGLDRGPSLIVAGDNTFESGISAGRLLLEVSPRPTAIVACNDEMANGVLHAAMQAGLTIPADLSVVGFDDTPLAVRTLPPLTSMSVPWVAMAHEAVGRIAKGTSEAEATDGFEAELIIRDSVMPAPTTGAVPPPADSSPDTGQGPATAAR</sequence>
<evidence type="ECO:0000256" key="4">
    <source>
        <dbReference type="SAM" id="MobiDB-lite"/>
    </source>
</evidence>
<dbReference type="PANTHER" id="PTHR30146">
    <property type="entry name" value="LACI-RELATED TRANSCRIPTIONAL REPRESSOR"/>
    <property type="match status" value="1"/>
</dbReference>
<dbReference type="InterPro" id="IPR028082">
    <property type="entry name" value="Peripla_BP_I"/>
</dbReference>
<dbReference type="EMBL" id="JALHLE010000019">
    <property type="protein sequence ID" value="MCJ2179522.1"/>
    <property type="molecule type" value="Genomic_DNA"/>
</dbReference>
<dbReference type="SUPFAM" id="SSF47413">
    <property type="entry name" value="lambda repressor-like DNA-binding domains"/>
    <property type="match status" value="1"/>
</dbReference>
<organism evidence="6 7">
    <name type="scientific">Novosphingobium album</name>
    <name type="common">ex Hu et al. 2023</name>
    <dbReference type="NCBI Taxonomy" id="2930093"/>
    <lineage>
        <taxon>Bacteria</taxon>
        <taxon>Pseudomonadati</taxon>
        <taxon>Pseudomonadota</taxon>
        <taxon>Alphaproteobacteria</taxon>
        <taxon>Sphingomonadales</taxon>
        <taxon>Sphingomonadaceae</taxon>
        <taxon>Novosphingobium</taxon>
    </lineage>
</organism>
<evidence type="ECO:0000313" key="6">
    <source>
        <dbReference type="EMBL" id="MCJ2179522.1"/>
    </source>
</evidence>
<dbReference type="RefSeq" id="WP_243994543.1">
    <property type="nucleotide sequence ID" value="NZ_JALHLE010000019.1"/>
</dbReference>
<evidence type="ECO:0000256" key="1">
    <source>
        <dbReference type="ARBA" id="ARBA00023015"/>
    </source>
</evidence>
<accession>A0ABT0B3A3</accession>
<reference evidence="6" key="1">
    <citation type="submission" date="2022-03" db="EMBL/GenBank/DDBJ databases">
        <title>Identification of a novel bacterium isolated from mangrove sediments.</title>
        <authorList>
            <person name="Pan X."/>
        </authorList>
    </citation>
    <scope>NUCLEOTIDE SEQUENCE</scope>
    <source>
        <strain evidence="6">B2580</strain>
    </source>
</reference>
<evidence type="ECO:0000256" key="2">
    <source>
        <dbReference type="ARBA" id="ARBA00023125"/>
    </source>
</evidence>
<keyword evidence="2 6" id="KW-0238">DNA-binding</keyword>
<evidence type="ECO:0000313" key="7">
    <source>
        <dbReference type="Proteomes" id="UP001162880"/>
    </source>
</evidence>
<dbReference type="SUPFAM" id="SSF53822">
    <property type="entry name" value="Periplasmic binding protein-like I"/>
    <property type="match status" value="1"/>
</dbReference>
<dbReference type="GO" id="GO:0003677">
    <property type="term" value="F:DNA binding"/>
    <property type="evidence" value="ECO:0007669"/>
    <property type="project" value="UniProtKB-KW"/>
</dbReference>
<dbReference type="Gene3D" id="1.10.260.40">
    <property type="entry name" value="lambda repressor-like DNA-binding domains"/>
    <property type="match status" value="1"/>
</dbReference>
<dbReference type="Pfam" id="PF13377">
    <property type="entry name" value="Peripla_BP_3"/>
    <property type="match status" value="1"/>
</dbReference>
<dbReference type="PANTHER" id="PTHR30146:SF153">
    <property type="entry name" value="LACTOSE OPERON REPRESSOR"/>
    <property type="match status" value="1"/>
</dbReference>